<dbReference type="InterPro" id="IPR010730">
    <property type="entry name" value="HET"/>
</dbReference>
<dbReference type="PANTHER" id="PTHR33112:SF16">
    <property type="entry name" value="HETEROKARYON INCOMPATIBILITY DOMAIN-CONTAINING PROTEIN"/>
    <property type="match status" value="1"/>
</dbReference>
<dbReference type="AlphaFoldDB" id="A0A370TZU3"/>
<dbReference type="STRING" id="2656787.A0A370TZU3"/>
<sequence length="641" mass="71888">MTQLSRESVVYTTPWTSANGAAWLATPTSYSRTRISVASVTRRRPGWPRTQSLVGIFLLQDPNPDWARLQSPLTLFAETRSSNSEGLPGEDINSLFFWSELDQFKLTVSVSAALDNPAAEHISQRPAEVNLATRNTFHQAEQWLHECLTTHKEGPDYLSKPRLPTRVIDVGCDSESIVRLFEPSSVTHDQYTAISYCWGTRRFTATTTANIEAHKTGIDTSTLPQTIRDAITVTRGLGFRYLWNDALCIIQDSLDDKCKVIGGMGEIYRNCTLTIAAVSAAGSYEGFLHPKPLLMADLPYRCPDGEIGTVRLLSQKNVDLWCETMFTRGWCLQEYLLSARLLLFTNTEVIWSCQCTPFQRPDTTHVSYSFELPTLPTSPVHRLPVNFFTPSNPPSAPPGTQFDTAHFMEWTSLVANYSRRRLTVAADRLPAISGIARYFAQAYMDEYFAGLWKRQFIEFLTWRRSSRVQPENFSRPASYLAPSWSWASIEGPIEFQFQNGPVLKPPKVPGAKLISCTVETVSEHAPLGEVKGGRVILEAQLIPVSASPILQKSGFEGGVVYWDEFYPSWELDDEMKQTCWCMLLGEAWASSPKSSEAISLVLVPVDGSQDVFRRIGLHRYLAKAAAKPWNGATKRRTITII</sequence>
<organism evidence="2 3">
    <name type="scientific">Venustampulla echinocandica</name>
    <dbReference type="NCBI Taxonomy" id="2656787"/>
    <lineage>
        <taxon>Eukaryota</taxon>
        <taxon>Fungi</taxon>
        <taxon>Dikarya</taxon>
        <taxon>Ascomycota</taxon>
        <taxon>Pezizomycotina</taxon>
        <taxon>Leotiomycetes</taxon>
        <taxon>Helotiales</taxon>
        <taxon>Pleuroascaceae</taxon>
        <taxon>Venustampulla</taxon>
    </lineage>
</organism>
<protein>
    <recommendedName>
        <fullName evidence="1">Heterokaryon incompatibility domain-containing protein</fullName>
    </recommendedName>
</protein>
<dbReference type="EMBL" id="NPIC01000001">
    <property type="protein sequence ID" value="RDL41046.1"/>
    <property type="molecule type" value="Genomic_DNA"/>
</dbReference>
<feature type="domain" description="Heterokaryon incompatibility" evidence="1">
    <location>
        <begin position="191"/>
        <end position="334"/>
    </location>
</feature>
<dbReference type="Proteomes" id="UP000254866">
    <property type="component" value="Unassembled WGS sequence"/>
</dbReference>
<dbReference type="RefSeq" id="XP_031873702.1">
    <property type="nucleotide sequence ID" value="XM_032009648.1"/>
</dbReference>
<dbReference type="PANTHER" id="PTHR33112">
    <property type="entry name" value="DOMAIN PROTEIN, PUTATIVE-RELATED"/>
    <property type="match status" value="1"/>
</dbReference>
<evidence type="ECO:0000259" key="1">
    <source>
        <dbReference type="Pfam" id="PF06985"/>
    </source>
</evidence>
<reference evidence="2 3" key="1">
    <citation type="journal article" date="2018" name="IMA Fungus">
        <title>IMA Genome-F 9: Draft genome sequence of Annulohypoxylon stygium, Aspergillus mulundensis, Berkeleyomyces basicola (syn. Thielaviopsis basicola), Ceratocystis smalleyi, two Cercospora beticola strains, Coleophoma cylindrospora, Fusarium fracticaudum, Phialophora cf. hyalina, and Morchella septimelata.</title>
        <authorList>
            <person name="Wingfield B.D."/>
            <person name="Bills G.F."/>
            <person name="Dong Y."/>
            <person name="Huang W."/>
            <person name="Nel W.J."/>
            <person name="Swalarsk-Parry B.S."/>
            <person name="Vaghefi N."/>
            <person name="Wilken P.M."/>
            <person name="An Z."/>
            <person name="de Beer Z.W."/>
            <person name="De Vos L."/>
            <person name="Chen L."/>
            <person name="Duong T.A."/>
            <person name="Gao Y."/>
            <person name="Hammerbacher A."/>
            <person name="Kikkert J.R."/>
            <person name="Li Y."/>
            <person name="Li H."/>
            <person name="Li K."/>
            <person name="Li Q."/>
            <person name="Liu X."/>
            <person name="Ma X."/>
            <person name="Naidoo K."/>
            <person name="Pethybridge S.J."/>
            <person name="Sun J."/>
            <person name="Steenkamp E.T."/>
            <person name="van der Nest M.A."/>
            <person name="van Wyk S."/>
            <person name="Wingfield M.J."/>
            <person name="Xiong C."/>
            <person name="Yue Q."/>
            <person name="Zhang X."/>
        </authorList>
    </citation>
    <scope>NUCLEOTIDE SEQUENCE [LARGE SCALE GENOMIC DNA]</scope>
    <source>
        <strain evidence="2 3">BP 5553</strain>
    </source>
</reference>
<dbReference type="GeneID" id="43593874"/>
<dbReference type="OrthoDB" id="5125733at2759"/>
<evidence type="ECO:0000313" key="2">
    <source>
        <dbReference type="EMBL" id="RDL41046.1"/>
    </source>
</evidence>
<accession>A0A370TZU3</accession>
<evidence type="ECO:0000313" key="3">
    <source>
        <dbReference type="Proteomes" id="UP000254866"/>
    </source>
</evidence>
<gene>
    <name evidence="2" type="ORF">BP5553_01025</name>
</gene>
<proteinExistence type="predicted"/>
<comment type="caution">
    <text evidence="2">The sequence shown here is derived from an EMBL/GenBank/DDBJ whole genome shotgun (WGS) entry which is preliminary data.</text>
</comment>
<dbReference type="Pfam" id="PF06985">
    <property type="entry name" value="HET"/>
    <property type="match status" value="1"/>
</dbReference>
<name>A0A370TZU3_9HELO</name>
<keyword evidence="3" id="KW-1185">Reference proteome</keyword>